<comment type="subcellular location">
    <subcellularLocation>
        <location evidence="1 6">Membrane</location>
        <topology evidence="1 6">Multi-pass membrane protein</topology>
    </subcellularLocation>
</comment>
<dbReference type="GO" id="GO:0005886">
    <property type="term" value="C:plasma membrane"/>
    <property type="evidence" value="ECO:0007669"/>
    <property type="project" value="TreeGrafter"/>
</dbReference>
<reference evidence="7 8" key="2">
    <citation type="journal article" date="2023" name="Mol. Biol. Evol.">
        <title>Genomics of Secondarily Temperate Adaptation in the Only Non-Antarctic Icefish.</title>
        <authorList>
            <person name="Rivera-Colon A.G."/>
            <person name="Rayamajhi N."/>
            <person name="Minhas B.F."/>
            <person name="Madrigal G."/>
            <person name="Bilyk K.T."/>
            <person name="Yoon V."/>
            <person name="Hune M."/>
            <person name="Gregory S."/>
            <person name="Cheng C.H.C."/>
            <person name="Catchen J.M."/>
        </authorList>
    </citation>
    <scope>NUCLEOTIDE SEQUENCE [LARGE SCALE GENOMIC DNA]</scope>
    <source>
        <strain evidence="7">JMC-PN-2008</strain>
    </source>
</reference>
<gene>
    <name evidence="7" type="ORF">PBY51_021731</name>
</gene>
<evidence type="ECO:0000256" key="4">
    <source>
        <dbReference type="ARBA" id="ARBA00022989"/>
    </source>
</evidence>
<dbReference type="PRINTS" id="PR00173">
    <property type="entry name" value="EDTRNSPORT"/>
</dbReference>
<dbReference type="Proteomes" id="UP001346869">
    <property type="component" value="Unassembled WGS sequence"/>
</dbReference>
<dbReference type="EMBL" id="JAUZQC010000014">
    <property type="protein sequence ID" value="KAK5860240.1"/>
    <property type="molecule type" value="Genomic_DNA"/>
</dbReference>
<dbReference type="GO" id="GO:0015501">
    <property type="term" value="F:glutamate:sodium symporter activity"/>
    <property type="evidence" value="ECO:0007669"/>
    <property type="project" value="TreeGrafter"/>
</dbReference>
<reference evidence="7 8" key="1">
    <citation type="journal article" date="2023" name="Genes (Basel)">
        <title>Chromosome-Level Genome Assembly and Circadian Gene Repertoire of the Patagonia Blennie Eleginops maclovinus-The Closest Ancestral Proxy of Antarctic Cryonotothenioids.</title>
        <authorList>
            <person name="Cheng C.C."/>
            <person name="Rivera-Colon A.G."/>
            <person name="Minhas B.F."/>
            <person name="Wilson L."/>
            <person name="Rayamajhi N."/>
            <person name="Vargas-Chacoff L."/>
            <person name="Catchen J.M."/>
        </authorList>
    </citation>
    <scope>NUCLEOTIDE SEQUENCE [LARGE SCALE GENOMIC DNA]</scope>
    <source>
        <strain evidence="7">JMC-PN-2008</strain>
    </source>
</reference>
<dbReference type="InterPro" id="IPR036458">
    <property type="entry name" value="Na:dicarbo_symporter_sf"/>
</dbReference>
<accession>A0AAN7XDU4</accession>
<proteinExistence type="inferred from homology"/>
<comment type="caution">
    <text evidence="7">The sequence shown here is derived from an EMBL/GenBank/DDBJ whole genome shotgun (WGS) entry which is preliminary data.</text>
</comment>
<dbReference type="SUPFAM" id="SSF118215">
    <property type="entry name" value="Proton glutamate symport protein"/>
    <property type="match status" value="1"/>
</dbReference>
<evidence type="ECO:0000256" key="6">
    <source>
        <dbReference type="RuleBase" id="RU361216"/>
    </source>
</evidence>
<evidence type="ECO:0000256" key="3">
    <source>
        <dbReference type="ARBA" id="ARBA00022692"/>
    </source>
</evidence>
<keyword evidence="5" id="KW-0472">Membrane</keyword>
<keyword evidence="6" id="KW-0769">Symport</keyword>
<evidence type="ECO:0000256" key="2">
    <source>
        <dbReference type="ARBA" id="ARBA00022448"/>
    </source>
</evidence>
<dbReference type="PANTHER" id="PTHR11958">
    <property type="entry name" value="SODIUM/DICARBOXYLATE SYMPORTER-RELATED"/>
    <property type="match status" value="1"/>
</dbReference>
<evidence type="ECO:0000256" key="1">
    <source>
        <dbReference type="ARBA" id="ARBA00004141"/>
    </source>
</evidence>
<keyword evidence="3" id="KW-0812">Transmembrane</keyword>
<dbReference type="AlphaFoldDB" id="A0AAN7XDU4"/>
<dbReference type="Pfam" id="PF00375">
    <property type="entry name" value="SDF"/>
    <property type="match status" value="1"/>
</dbReference>
<keyword evidence="4" id="KW-1133">Transmembrane helix</keyword>
<evidence type="ECO:0000313" key="8">
    <source>
        <dbReference type="Proteomes" id="UP001346869"/>
    </source>
</evidence>
<comment type="similarity">
    <text evidence="6">Belongs to the dicarboxylate/amino acid:cation symporter (DAACS) (TC 2.A.23) family.</text>
</comment>
<keyword evidence="8" id="KW-1185">Reference proteome</keyword>
<evidence type="ECO:0000256" key="5">
    <source>
        <dbReference type="ARBA" id="ARBA00023136"/>
    </source>
</evidence>
<dbReference type="InterPro" id="IPR050746">
    <property type="entry name" value="DAACS"/>
</dbReference>
<name>A0AAN7XDU4_ELEMC</name>
<organism evidence="7 8">
    <name type="scientific">Eleginops maclovinus</name>
    <name type="common">Patagonian blennie</name>
    <name type="synonym">Eleginus maclovinus</name>
    <dbReference type="NCBI Taxonomy" id="56733"/>
    <lineage>
        <taxon>Eukaryota</taxon>
        <taxon>Metazoa</taxon>
        <taxon>Chordata</taxon>
        <taxon>Craniata</taxon>
        <taxon>Vertebrata</taxon>
        <taxon>Euteleostomi</taxon>
        <taxon>Actinopterygii</taxon>
        <taxon>Neopterygii</taxon>
        <taxon>Teleostei</taxon>
        <taxon>Neoteleostei</taxon>
        <taxon>Acanthomorphata</taxon>
        <taxon>Eupercaria</taxon>
        <taxon>Perciformes</taxon>
        <taxon>Notothenioidei</taxon>
        <taxon>Eleginopidae</taxon>
        <taxon>Eleginops</taxon>
    </lineage>
</organism>
<dbReference type="InterPro" id="IPR001991">
    <property type="entry name" value="Na-dicarboxylate_symporter"/>
</dbReference>
<dbReference type="GO" id="GO:0005313">
    <property type="term" value="F:L-glutamate transmembrane transporter activity"/>
    <property type="evidence" value="ECO:0007669"/>
    <property type="project" value="TreeGrafter"/>
</dbReference>
<keyword evidence="2 6" id="KW-0813">Transport</keyword>
<dbReference type="GO" id="GO:0015175">
    <property type="term" value="F:neutral L-amino acid transmembrane transporter activity"/>
    <property type="evidence" value="ECO:0007669"/>
    <property type="project" value="TreeGrafter"/>
</dbReference>
<sequence length="108" mass="11400">MYNIELDLAGITIISITATAADTGASGIPQGGTVSVVTVLTSVGLPLEGISFIISIDWLLDRLRTTTNVLGDCIGVAVVQHLSRHELQSSGLAHECLVEENKMRLAVK</sequence>
<dbReference type="PANTHER" id="PTHR11958:SF63">
    <property type="entry name" value="AMINO ACID TRANSPORTER"/>
    <property type="match status" value="1"/>
</dbReference>
<dbReference type="Gene3D" id="1.10.3860.10">
    <property type="entry name" value="Sodium:dicarboxylate symporter"/>
    <property type="match status" value="1"/>
</dbReference>
<protein>
    <recommendedName>
        <fullName evidence="6">Amino acid transporter</fullName>
    </recommendedName>
</protein>
<evidence type="ECO:0000313" key="7">
    <source>
        <dbReference type="EMBL" id="KAK5860240.1"/>
    </source>
</evidence>